<protein>
    <submittedName>
        <fullName evidence="1">SRPBCC family protein</fullName>
    </submittedName>
</protein>
<dbReference type="Pfam" id="PF10604">
    <property type="entry name" value="Polyketide_cyc2"/>
    <property type="match status" value="1"/>
</dbReference>
<dbReference type="Gene3D" id="3.30.530.20">
    <property type="match status" value="1"/>
</dbReference>
<dbReference type="CDD" id="cd07821">
    <property type="entry name" value="PYR_PYL_RCAR_like"/>
    <property type="match status" value="1"/>
</dbReference>
<dbReference type="SUPFAM" id="SSF55961">
    <property type="entry name" value="Bet v1-like"/>
    <property type="match status" value="1"/>
</dbReference>
<reference evidence="1 2" key="1">
    <citation type="submission" date="2019-12" db="EMBL/GenBank/DDBJ databases">
        <title>Strain KN286 was isolated from seawater, which was collected from Caroline Seamount in the tropical western Pacific.</title>
        <authorList>
            <person name="Wang Q."/>
        </authorList>
    </citation>
    <scope>NUCLEOTIDE SEQUENCE [LARGE SCALE GENOMIC DNA]</scope>
    <source>
        <strain evidence="1 2">KN286</strain>
    </source>
</reference>
<dbReference type="AlphaFoldDB" id="A0A6B0U733"/>
<organism evidence="1 2">
    <name type="scientific">Oceanomicrobium pacificus</name>
    <dbReference type="NCBI Taxonomy" id="2692916"/>
    <lineage>
        <taxon>Bacteria</taxon>
        <taxon>Pseudomonadati</taxon>
        <taxon>Pseudomonadota</taxon>
        <taxon>Alphaproteobacteria</taxon>
        <taxon>Rhodobacterales</taxon>
        <taxon>Paracoccaceae</taxon>
        <taxon>Oceanomicrobium</taxon>
    </lineage>
</organism>
<evidence type="ECO:0000313" key="1">
    <source>
        <dbReference type="EMBL" id="MXU66671.1"/>
    </source>
</evidence>
<proteinExistence type="predicted"/>
<dbReference type="RefSeq" id="WP_160856337.1">
    <property type="nucleotide sequence ID" value="NZ_WUWG01000007.1"/>
</dbReference>
<keyword evidence="2" id="KW-1185">Reference proteome</keyword>
<gene>
    <name evidence="1" type="ORF">GSH16_14575</name>
</gene>
<dbReference type="InterPro" id="IPR019587">
    <property type="entry name" value="Polyketide_cyclase/dehydratase"/>
</dbReference>
<accession>A0A6B0U733</accession>
<comment type="caution">
    <text evidence="1">The sequence shown here is derived from an EMBL/GenBank/DDBJ whole genome shotgun (WGS) entry which is preliminary data.</text>
</comment>
<sequence>MATITVSRIVNAPVAEVWRSWDDFGTIDLFNPHLSRSFLLDEGAATGLGAKRQCDLKDGKNYIREEITAYVPERVMEIDIYDGTMPLRSAVARIEFEPLGPNRTEVQFTMRFTPKFGAIGRMMVPLMKRQFSKMLGDLLDGNAGYIEGELVDAAN</sequence>
<name>A0A6B0U733_9RHOB</name>
<dbReference type="InterPro" id="IPR023393">
    <property type="entry name" value="START-like_dom_sf"/>
</dbReference>
<dbReference type="EMBL" id="WUWG01000007">
    <property type="protein sequence ID" value="MXU66671.1"/>
    <property type="molecule type" value="Genomic_DNA"/>
</dbReference>
<evidence type="ECO:0000313" key="2">
    <source>
        <dbReference type="Proteomes" id="UP000436016"/>
    </source>
</evidence>
<dbReference type="Proteomes" id="UP000436016">
    <property type="component" value="Unassembled WGS sequence"/>
</dbReference>